<accession>A0A1E3I361</accession>
<dbReference type="EMBL" id="AWGJ01000002">
    <property type="protein sequence ID" value="ODN83054.1"/>
    <property type="molecule type" value="Genomic_DNA"/>
</dbReference>
<evidence type="ECO:0000313" key="3">
    <source>
        <dbReference type="Proteomes" id="UP000094065"/>
    </source>
</evidence>
<dbReference type="Gene3D" id="3.30.70.100">
    <property type="match status" value="1"/>
</dbReference>
<gene>
    <name evidence="2" type="ORF">L202_01279</name>
</gene>
<dbReference type="STRING" id="1295533.A0A1E3I361"/>
<keyword evidence="3" id="KW-1185">Reference proteome</keyword>
<dbReference type="GeneID" id="30152588"/>
<dbReference type="InterPro" id="IPR011008">
    <property type="entry name" value="Dimeric_a/b-barrel"/>
</dbReference>
<name>A0A1E3I361_9TREE</name>
<evidence type="ECO:0000259" key="1">
    <source>
        <dbReference type="PROSITE" id="PS51502"/>
    </source>
</evidence>
<comment type="caution">
    <text evidence="2">The sequence shown here is derived from an EMBL/GenBank/DDBJ whole genome shotgun (WGS) entry which is preliminary data.</text>
</comment>
<sequence>MAIFHIVSFKTSNPEASLGLLTEKLRLLQGSCVNPDTKKPFILDLKGGNVLETEGRNKGMEVVFIMEFENKNDLDYYLYKDPAHEEFKKSALGEWGVVDVVAMDFEDGKH</sequence>
<dbReference type="InterPro" id="IPR013097">
    <property type="entry name" value="Dabb"/>
</dbReference>
<proteinExistence type="predicted"/>
<feature type="domain" description="Stress-response A/B barrel" evidence="1">
    <location>
        <begin position="3"/>
        <end position="105"/>
    </location>
</feature>
<evidence type="ECO:0000313" key="2">
    <source>
        <dbReference type="EMBL" id="ODN83054.1"/>
    </source>
</evidence>
<dbReference type="AlphaFoldDB" id="A0A1E3I361"/>
<dbReference type="SUPFAM" id="SSF54909">
    <property type="entry name" value="Dimeric alpha+beta barrel"/>
    <property type="match status" value="1"/>
</dbReference>
<dbReference type="OrthoDB" id="1601230at2759"/>
<dbReference type="PROSITE" id="PS51502">
    <property type="entry name" value="S_R_A_B_BARREL"/>
    <property type="match status" value="1"/>
</dbReference>
<organism evidence="2 3">
    <name type="scientific">Cryptococcus amylolentus CBS 6039</name>
    <dbReference type="NCBI Taxonomy" id="1295533"/>
    <lineage>
        <taxon>Eukaryota</taxon>
        <taxon>Fungi</taxon>
        <taxon>Dikarya</taxon>
        <taxon>Basidiomycota</taxon>
        <taxon>Agaricomycotina</taxon>
        <taxon>Tremellomycetes</taxon>
        <taxon>Tremellales</taxon>
        <taxon>Cryptococcaceae</taxon>
        <taxon>Cryptococcus</taxon>
    </lineage>
</organism>
<dbReference type="Proteomes" id="UP000094065">
    <property type="component" value="Unassembled WGS sequence"/>
</dbReference>
<dbReference type="Pfam" id="PF07876">
    <property type="entry name" value="Dabb"/>
    <property type="match status" value="1"/>
</dbReference>
<reference evidence="2 3" key="1">
    <citation type="submission" date="2016-06" db="EMBL/GenBank/DDBJ databases">
        <title>Evolution of pathogenesis and genome organization in the Tremellales.</title>
        <authorList>
            <person name="Cuomo C."/>
            <person name="Litvintseva A."/>
            <person name="Heitman J."/>
            <person name="Chen Y."/>
            <person name="Sun S."/>
            <person name="Springer D."/>
            <person name="Dromer F."/>
            <person name="Young S."/>
            <person name="Zeng Q."/>
            <person name="Chapman S."/>
            <person name="Gujja S."/>
            <person name="Saif S."/>
            <person name="Birren B."/>
        </authorList>
    </citation>
    <scope>NUCLEOTIDE SEQUENCE [LARGE SCALE GENOMIC DNA]</scope>
    <source>
        <strain evidence="2 3">CBS 6039</strain>
    </source>
</reference>
<protein>
    <recommendedName>
        <fullName evidence="1">Stress-response A/B barrel domain-containing protein</fullName>
    </recommendedName>
</protein>
<dbReference type="RefSeq" id="XP_018997054.1">
    <property type="nucleotide sequence ID" value="XM_019134627.1"/>
</dbReference>
<dbReference type="SMART" id="SM00886">
    <property type="entry name" value="Dabb"/>
    <property type="match status" value="1"/>
</dbReference>